<dbReference type="OrthoDB" id="5902101at2"/>
<evidence type="ECO:0000313" key="1">
    <source>
        <dbReference type="EMBL" id="RUO37136.1"/>
    </source>
</evidence>
<sequence>MTDTARQQRSLTSLLIMLLVLVLCTGQASGHIQSCKGGHSVNSVPAMSSATAAGPLESLTAPSLAFSPAVSTLINLNILLELSQSDCDLTSHLIQSSQPHDASKLPVVLILLFILTALVRNCSTLRTTRNGFPPVPQWRYRPHLHFCVFNE</sequence>
<accession>A0A432WTN9</accession>
<reference evidence="1 2" key="1">
    <citation type="journal article" date="2011" name="Front. Microbiol.">
        <title>Genomic signatures of strain selection and enhancement in Bacillus atrophaeus var. globigii, a historical biowarfare simulant.</title>
        <authorList>
            <person name="Gibbons H.S."/>
            <person name="Broomall S.M."/>
            <person name="McNew L.A."/>
            <person name="Daligault H."/>
            <person name="Chapman C."/>
            <person name="Bruce D."/>
            <person name="Karavis M."/>
            <person name="Krepps M."/>
            <person name="McGregor P.A."/>
            <person name="Hong C."/>
            <person name="Park K.H."/>
            <person name="Akmal A."/>
            <person name="Feldman A."/>
            <person name="Lin J.S."/>
            <person name="Chang W.E."/>
            <person name="Higgs B.W."/>
            <person name="Demirev P."/>
            <person name="Lindquist J."/>
            <person name="Liem A."/>
            <person name="Fochler E."/>
            <person name="Read T.D."/>
            <person name="Tapia R."/>
            <person name="Johnson S."/>
            <person name="Bishop-Lilly K.A."/>
            <person name="Detter C."/>
            <person name="Han C."/>
            <person name="Sozhamannan S."/>
            <person name="Rosenzweig C.N."/>
            <person name="Skowronski E.W."/>
        </authorList>
    </citation>
    <scope>NUCLEOTIDE SEQUENCE [LARGE SCALE GENOMIC DNA]</scope>
    <source>
        <strain evidence="1 2">AIT1</strain>
    </source>
</reference>
<organism evidence="1 2">
    <name type="scientific">Aliidiomarina taiwanensis</name>
    <dbReference type="NCBI Taxonomy" id="946228"/>
    <lineage>
        <taxon>Bacteria</taxon>
        <taxon>Pseudomonadati</taxon>
        <taxon>Pseudomonadota</taxon>
        <taxon>Gammaproteobacteria</taxon>
        <taxon>Alteromonadales</taxon>
        <taxon>Idiomarinaceae</taxon>
        <taxon>Aliidiomarina</taxon>
    </lineage>
</organism>
<dbReference type="EMBL" id="PIPQ01000012">
    <property type="protein sequence ID" value="RUO37136.1"/>
    <property type="molecule type" value="Genomic_DNA"/>
</dbReference>
<keyword evidence="2" id="KW-1185">Reference proteome</keyword>
<dbReference type="RefSeq" id="WP_126758181.1">
    <property type="nucleotide sequence ID" value="NZ_PIPQ01000012.1"/>
</dbReference>
<gene>
    <name evidence="1" type="ORF">CWE15_11260</name>
</gene>
<comment type="caution">
    <text evidence="1">The sequence shown here is derived from an EMBL/GenBank/DDBJ whole genome shotgun (WGS) entry which is preliminary data.</text>
</comment>
<evidence type="ECO:0000313" key="2">
    <source>
        <dbReference type="Proteomes" id="UP000286976"/>
    </source>
</evidence>
<protein>
    <submittedName>
        <fullName evidence="1">Uncharacterized protein</fullName>
    </submittedName>
</protein>
<name>A0A432WTN9_9GAMM</name>
<dbReference type="AlphaFoldDB" id="A0A432WTN9"/>
<dbReference type="Proteomes" id="UP000286976">
    <property type="component" value="Unassembled WGS sequence"/>
</dbReference>
<proteinExistence type="predicted"/>